<protein>
    <recommendedName>
        <fullName evidence="3">NYN domain-containing protein</fullName>
    </recommendedName>
</protein>
<evidence type="ECO:0008006" key="3">
    <source>
        <dbReference type="Google" id="ProtNLM"/>
    </source>
</evidence>
<dbReference type="EMBL" id="PNIO01000045">
    <property type="protein sequence ID" value="PMP70209.1"/>
    <property type="molecule type" value="Genomic_DNA"/>
</dbReference>
<organism evidence="1 2">
    <name type="scientific">Thermodesulfovibrio aggregans</name>
    <dbReference type="NCBI Taxonomy" id="86166"/>
    <lineage>
        <taxon>Bacteria</taxon>
        <taxon>Pseudomonadati</taxon>
        <taxon>Nitrospirota</taxon>
        <taxon>Thermodesulfovibrionia</taxon>
        <taxon>Thermodesulfovibrionales</taxon>
        <taxon>Thermodesulfovibrionaceae</taxon>
        <taxon>Thermodesulfovibrio</taxon>
    </lineage>
</organism>
<sequence>MSKILIDGYNLIGIFHRDLKKARDELIQALIQYRNKKGHDITVVFDGYKEGPGKETVEYRAGVRIIYSGANEKADDIIKRILSTEKFSWIVITSDKEIEKAAWKENCVAVDSSVFFDILNGEEFYFEQKRGMTLSKKQKAILKAISKL</sequence>
<dbReference type="InterPro" id="IPR010298">
    <property type="entry name" value="YacP-like"/>
</dbReference>
<proteinExistence type="predicted"/>
<reference evidence="1 2" key="1">
    <citation type="submission" date="2018-01" db="EMBL/GenBank/DDBJ databases">
        <title>Metagenomic assembled genomes from two thermal pools in the Uzon Caldera, Kamchatka, Russia.</title>
        <authorList>
            <person name="Wilkins L."/>
            <person name="Ettinger C."/>
        </authorList>
    </citation>
    <scope>NUCLEOTIDE SEQUENCE [LARGE SCALE GENOMIC DNA]</scope>
    <source>
        <strain evidence="1">ZAV-04</strain>
    </source>
</reference>
<dbReference type="PANTHER" id="PTHR34547:SF1">
    <property type="entry name" value="YACP-LIKE NYN DOMAIN PROTEIN"/>
    <property type="match status" value="1"/>
</dbReference>
<evidence type="ECO:0000313" key="1">
    <source>
        <dbReference type="EMBL" id="PMP70209.1"/>
    </source>
</evidence>
<comment type="caution">
    <text evidence="1">The sequence shown here is derived from an EMBL/GenBank/DDBJ whole genome shotgun (WGS) entry which is preliminary data.</text>
</comment>
<dbReference type="Proteomes" id="UP000242288">
    <property type="component" value="Unassembled WGS sequence"/>
</dbReference>
<dbReference type="AlphaFoldDB" id="A0A2J6WIR8"/>
<gene>
    <name evidence="1" type="ORF">C0186_05255</name>
</gene>
<name>A0A2J6WIR8_9BACT</name>
<accession>A0A2J6WIR8</accession>
<evidence type="ECO:0000313" key="2">
    <source>
        <dbReference type="Proteomes" id="UP000242288"/>
    </source>
</evidence>
<dbReference type="PANTHER" id="PTHR34547">
    <property type="entry name" value="YACP-LIKE NYN DOMAIN PROTEIN"/>
    <property type="match status" value="1"/>
</dbReference>
<dbReference type="Pfam" id="PF05991">
    <property type="entry name" value="NYN_YacP"/>
    <property type="match status" value="1"/>
</dbReference>